<dbReference type="InterPro" id="IPR035952">
    <property type="entry name" value="Rhomboid-like_sf"/>
</dbReference>
<dbReference type="Pfam" id="PF01694">
    <property type="entry name" value="Rhomboid"/>
    <property type="match status" value="1"/>
</dbReference>
<evidence type="ECO:0000256" key="1">
    <source>
        <dbReference type="ARBA" id="ARBA00004141"/>
    </source>
</evidence>
<dbReference type="InterPro" id="IPR022764">
    <property type="entry name" value="Peptidase_S54_rhomboid_dom"/>
</dbReference>
<reference evidence="9" key="1">
    <citation type="submission" date="2018-05" db="EMBL/GenBank/DDBJ databases">
        <authorList>
            <person name="Lanie J.A."/>
            <person name="Ng W.-L."/>
            <person name="Kazmierczak K.M."/>
            <person name="Andrzejewski T.M."/>
            <person name="Davidsen T.M."/>
            <person name="Wayne K.J."/>
            <person name="Tettelin H."/>
            <person name="Glass J.I."/>
            <person name="Rusch D."/>
            <person name="Podicherti R."/>
            <person name="Tsui H.-C.T."/>
            <person name="Winkler M.E."/>
        </authorList>
    </citation>
    <scope>NUCLEOTIDE SEQUENCE</scope>
</reference>
<proteinExistence type="inferred from homology"/>
<evidence type="ECO:0000259" key="8">
    <source>
        <dbReference type="Pfam" id="PF01694"/>
    </source>
</evidence>
<feature type="transmembrane region" description="Helical" evidence="7">
    <location>
        <begin position="162"/>
        <end position="183"/>
    </location>
</feature>
<dbReference type="FunFam" id="1.20.1540.10:FF:000027">
    <property type="entry name" value="Rhomboid family intramembrane serine protease"/>
    <property type="match status" value="1"/>
</dbReference>
<keyword evidence="5 7" id="KW-1133">Transmembrane helix</keyword>
<evidence type="ECO:0000256" key="5">
    <source>
        <dbReference type="ARBA" id="ARBA00022989"/>
    </source>
</evidence>
<accession>A0A381U7V9</accession>
<feature type="transmembrane region" description="Helical" evidence="7">
    <location>
        <begin position="130"/>
        <end position="150"/>
    </location>
</feature>
<evidence type="ECO:0000256" key="2">
    <source>
        <dbReference type="ARBA" id="ARBA00009045"/>
    </source>
</evidence>
<evidence type="ECO:0000256" key="3">
    <source>
        <dbReference type="ARBA" id="ARBA00022692"/>
    </source>
</evidence>
<comment type="subcellular location">
    <subcellularLocation>
        <location evidence="1">Membrane</location>
        <topology evidence="1">Multi-pass membrane protein</topology>
    </subcellularLocation>
</comment>
<dbReference type="PANTHER" id="PTHR43731:SF14">
    <property type="entry name" value="PRESENILIN-ASSOCIATED RHOMBOID-LIKE PROTEIN, MITOCHONDRIAL"/>
    <property type="match status" value="1"/>
</dbReference>
<evidence type="ECO:0000256" key="6">
    <source>
        <dbReference type="ARBA" id="ARBA00023136"/>
    </source>
</evidence>
<keyword evidence="4" id="KW-0378">Hydrolase</keyword>
<feature type="transmembrane region" description="Helical" evidence="7">
    <location>
        <begin position="40"/>
        <end position="57"/>
    </location>
</feature>
<comment type="similarity">
    <text evidence="2">Belongs to the peptidase S54 family.</text>
</comment>
<dbReference type="InterPro" id="IPR050925">
    <property type="entry name" value="Rhomboid_protease_S54"/>
</dbReference>
<sequence>MIPLADDNPTHSKPIITIGLIVICCIVFLWQLGLGQSNRAAILALGVIPASLLQGALLPEALRWISPELTLITSMFLHGGFMHLIGNMLYLWIFGDNIEDILGKPVFIIFYCVCGVIAALSQALPDPSSTIPMIGASGAISGVLGAYIVFFPKRSVRVAIPFGFFIQVLKLPAFVVLLFWFALQLINGASGGSGGGIAFGAHIGGFVAGVILAPALAVMSRKKIR</sequence>
<evidence type="ECO:0000256" key="7">
    <source>
        <dbReference type="SAM" id="Phobius"/>
    </source>
</evidence>
<dbReference type="PANTHER" id="PTHR43731">
    <property type="entry name" value="RHOMBOID PROTEASE"/>
    <property type="match status" value="1"/>
</dbReference>
<name>A0A381U7V9_9ZZZZ</name>
<evidence type="ECO:0000313" key="9">
    <source>
        <dbReference type="EMBL" id="SVA24310.1"/>
    </source>
</evidence>
<dbReference type="GO" id="GO:0016020">
    <property type="term" value="C:membrane"/>
    <property type="evidence" value="ECO:0007669"/>
    <property type="project" value="UniProtKB-SubCell"/>
</dbReference>
<keyword evidence="6 7" id="KW-0472">Membrane</keyword>
<dbReference type="EMBL" id="UINC01005907">
    <property type="protein sequence ID" value="SVA24310.1"/>
    <property type="molecule type" value="Genomic_DNA"/>
</dbReference>
<feature type="transmembrane region" description="Helical" evidence="7">
    <location>
        <begin position="106"/>
        <end position="124"/>
    </location>
</feature>
<dbReference type="AlphaFoldDB" id="A0A381U7V9"/>
<feature type="transmembrane region" description="Helical" evidence="7">
    <location>
        <begin position="69"/>
        <end position="94"/>
    </location>
</feature>
<feature type="transmembrane region" description="Helical" evidence="7">
    <location>
        <begin position="195"/>
        <end position="219"/>
    </location>
</feature>
<organism evidence="9">
    <name type="scientific">marine metagenome</name>
    <dbReference type="NCBI Taxonomy" id="408172"/>
    <lineage>
        <taxon>unclassified sequences</taxon>
        <taxon>metagenomes</taxon>
        <taxon>ecological metagenomes</taxon>
    </lineage>
</organism>
<feature type="domain" description="Peptidase S54 rhomboid" evidence="8">
    <location>
        <begin position="70"/>
        <end position="215"/>
    </location>
</feature>
<keyword evidence="3 7" id="KW-0812">Transmembrane</keyword>
<feature type="transmembrane region" description="Helical" evidence="7">
    <location>
        <begin position="15"/>
        <end position="33"/>
    </location>
</feature>
<dbReference type="SUPFAM" id="SSF144091">
    <property type="entry name" value="Rhomboid-like"/>
    <property type="match status" value="1"/>
</dbReference>
<dbReference type="GO" id="GO:0004252">
    <property type="term" value="F:serine-type endopeptidase activity"/>
    <property type="evidence" value="ECO:0007669"/>
    <property type="project" value="InterPro"/>
</dbReference>
<gene>
    <name evidence="9" type="ORF">METZ01_LOCUS77164</name>
</gene>
<protein>
    <recommendedName>
        <fullName evidence="8">Peptidase S54 rhomboid domain-containing protein</fullName>
    </recommendedName>
</protein>
<dbReference type="Gene3D" id="1.20.1540.10">
    <property type="entry name" value="Rhomboid-like"/>
    <property type="match status" value="1"/>
</dbReference>
<evidence type="ECO:0000256" key="4">
    <source>
        <dbReference type="ARBA" id="ARBA00022801"/>
    </source>
</evidence>